<dbReference type="InterPro" id="IPR036615">
    <property type="entry name" value="Mur_ligase_C_dom_sf"/>
</dbReference>
<proteinExistence type="inferred from homology"/>
<keyword evidence="7 9" id="KW-0573">Peptidoglycan synthesis</keyword>
<dbReference type="Gene3D" id="3.40.1190.10">
    <property type="entry name" value="Mur-like, catalytic domain"/>
    <property type="match status" value="1"/>
</dbReference>
<dbReference type="Pfam" id="PF08245">
    <property type="entry name" value="Mur_ligase_M"/>
    <property type="match status" value="1"/>
</dbReference>
<comment type="caution">
    <text evidence="13">The sequence shown here is derived from an EMBL/GenBank/DDBJ whole genome shotgun (WGS) entry which is preliminary data.</text>
</comment>
<evidence type="ECO:0000256" key="6">
    <source>
        <dbReference type="ARBA" id="ARBA00022960"/>
    </source>
</evidence>
<dbReference type="GO" id="GO:0005524">
    <property type="term" value="F:ATP binding"/>
    <property type="evidence" value="ECO:0007669"/>
    <property type="project" value="UniProtKB-UniRule"/>
</dbReference>
<feature type="domain" description="Mur ligase central" evidence="12">
    <location>
        <begin position="64"/>
        <end position="256"/>
    </location>
</feature>
<feature type="binding site" evidence="9">
    <location>
        <begin position="66"/>
        <end position="72"/>
    </location>
    <ligand>
        <name>ATP</name>
        <dbReference type="ChEBI" id="CHEBI:30616"/>
    </ligand>
</feature>
<keyword evidence="8 9" id="KW-0961">Cell wall biogenesis/degradation</keyword>
<protein>
    <recommendedName>
        <fullName evidence="9">UDP-N-acetylmuramoyl-L-alanyl-D-glutamate--2,6-diaminopimelate ligase</fullName>
        <ecNumber evidence="9">6.3.2.13</ecNumber>
    </recommendedName>
    <alternativeName>
        <fullName evidence="9">Meso-A2pm-adding enzyme</fullName>
    </alternativeName>
    <alternativeName>
        <fullName evidence="9">Meso-diaminopimelate-adding enzyme</fullName>
    </alternativeName>
    <alternativeName>
        <fullName evidence="9">UDP-MurNAc-L-Ala-D-Glu:meso-diaminopimelate ligase</fullName>
    </alternativeName>
    <alternativeName>
        <fullName evidence="9">UDP-MurNAc-tripeptide synthetase</fullName>
    </alternativeName>
    <alternativeName>
        <fullName evidence="9">UDP-N-acetylmuramyl-tripeptide synthetase</fullName>
    </alternativeName>
</protein>
<feature type="binding site" evidence="9">
    <location>
        <begin position="348"/>
        <end position="351"/>
    </location>
    <ligand>
        <name>meso-2,6-diaminopimelate</name>
        <dbReference type="ChEBI" id="CHEBI:57791"/>
    </ligand>
</feature>
<dbReference type="UniPathway" id="UPA00219"/>
<dbReference type="Pfam" id="PF02875">
    <property type="entry name" value="Mur_ligase_C"/>
    <property type="match status" value="1"/>
</dbReference>
<feature type="binding site" evidence="9">
    <location>
        <position position="403"/>
    </location>
    <ligand>
        <name>meso-2,6-diaminopimelate</name>
        <dbReference type="ChEBI" id="CHEBI:57791"/>
    </ligand>
</feature>
<evidence type="ECO:0000256" key="8">
    <source>
        <dbReference type="ARBA" id="ARBA00023316"/>
    </source>
</evidence>
<dbReference type="SUPFAM" id="SSF53623">
    <property type="entry name" value="MurD-like peptide ligases, catalytic domain"/>
    <property type="match status" value="1"/>
</dbReference>
<evidence type="ECO:0000256" key="5">
    <source>
        <dbReference type="ARBA" id="ARBA00022840"/>
    </source>
</evidence>
<feature type="domain" description="Mur ligase C-terminal" evidence="11">
    <location>
        <begin position="280"/>
        <end position="401"/>
    </location>
</feature>
<organism evidence="13 14">
    <name type="scientific">Campylobacter ureolyticus</name>
    <dbReference type="NCBI Taxonomy" id="827"/>
    <lineage>
        <taxon>Bacteria</taxon>
        <taxon>Pseudomonadati</taxon>
        <taxon>Campylobacterota</taxon>
        <taxon>Epsilonproteobacteria</taxon>
        <taxon>Campylobacterales</taxon>
        <taxon>Campylobacteraceae</taxon>
        <taxon>Campylobacter</taxon>
    </lineage>
</organism>
<comment type="PTM">
    <text evidence="9">Carboxylation is probably crucial for Mg(2+) binding and, consequently, for the gamma-phosphate positioning of ATP.</text>
</comment>
<dbReference type="SUPFAM" id="SSF53244">
    <property type="entry name" value="MurD-like peptide ligases, peptide-binding domain"/>
    <property type="match status" value="1"/>
</dbReference>
<dbReference type="AlphaFoldDB" id="A0A2I1NA11"/>
<evidence type="ECO:0000256" key="2">
    <source>
        <dbReference type="ARBA" id="ARBA00022490"/>
    </source>
</evidence>
<dbReference type="GO" id="GO:0008360">
    <property type="term" value="P:regulation of cell shape"/>
    <property type="evidence" value="ECO:0007669"/>
    <property type="project" value="UniProtKB-KW"/>
</dbReference>
<dbReference type="HAMAP" id="MF_00208">
    <property type="entry name" value="MurE"/>
    <property type="match status" value="1"/>
</dbReference>
<dbReference type="Gene3D" id="3.90.190.20">
    <property type="entry name" value="Mur ligase, C-terminal domain"/>
    <property type="match status" value="1"/>
</dbReference>
<dbReference type="GO" id="GO:0009252">
    <property type="term" value="P:peptidoglycan biosynthetic process"/>
    <property type="evidence" value="ECO:0007669"/>
    <property type="project" value="UniProtKB-UniRule"/>
</dbReference>
<feature type="binding site" evidence="9">
    <location>
        <position position="324"/>
    </location>
    <ligand>
        <name>meso-2,6-diaminopimelate</name>
        <dbReference type="ChEBI" id="CHEBI:57791"/>
    </ligand>
</feature>
<keyword evidence="9 10" id="KW-0132">Cell division</keyword>
<comment type="similarity">
    <text evidence="1 9">Belongs to the MurCDEF family. MurE subfamily.</text>
</comment>
<evidence type="ECO:0000259" key="11">
    <source>
        <dbReference type="Pfam" id="PF02875"/>
    </source>
</evidence>
<dbReference type="InterPro" id="IPR018109">
    <property type="entry name" value="Folylpolyglutamate_synth_CS"/>
</dbReference>
<dbReference type="PROSITE" id="PS01011">
    <property type="entry name" value="FOLYLPOLYGLU_SYNT_1"/>
    <property type="match status" value="1"/>
</dbReference>
<dbReference type="GO" id="GO:0004326">
    <property type="term" value="F:tetrahydrofolylpolyglutamate synthase activity"/>
    <property type="evidence" value="ECO:0007669"/>
    <property type="project" value="InterPro"/>
</dbReference>
<dbReference type="EC" id="6.3.2.13" evidence="9"/>
<keyword evidence="2 9" id="KW-0963">Cytoplasm</keyword>
<evidence type="ECO:0000313" key="13">
    <source>
        <dbReference type="EMBL" id="PKZ29220.1"/>
    </source>
</evidence>
<feature type="binding site" evidence="9">
    <location>
        <position position="136"/>
    </location>
    <ligand>
        <name>UDP-N-acetyl-alpha-D-muramoyl-L-alanyl-D-glutamate</name>
        <dbReference type="ChEBI" id="CHEBI:83900"/>
    </ligand>
</feature>
<feature type="binding site" evidence="9">
    <location>
        <position position="14"/>
    </location>
    <ligand>
        <name>UDP-N-acetyl-alpha-D-muramoyl-L-alanyl-D-glutamate</name>
        <dbReference type="ChEBI" id="CHEBI:83900"/>
    </ligand>
</feature>
<keyword evidence="6 9" id="KW-0133">Cell shape</keyword>
<dbReference type="GO" id="GO:0000287">
    <property type="term" value="F:magnesium ion binding"/>
    <property type="evidence" value="ECO:0007669"/>
    <property type="project" value="UniProtKB-UniRule"/>
</dbReference>
<feature type="binding site" evidence="9">
    <location>
        <position position="144"/>
    </location>
    <ligand>
        <name>UDP-N-acetyl-alpha-D-muramoyl-L-alanyl-D-glutamate</name>
        <dbReference type="ChEBI" id="CHEBI:83900"/>
    </ligand>
</feature>
<comment type="function">
    <text evidence="9">Catalyzes the addition of meso-diaminopimelic acid to the nucleotide precursor UDP-N-acetylmuramoyl-L-alanyl-D-glutamate (UMAG) in the biosynthesis of bacterial cell-wall peptidoglycan.</text>
</comment>
<dbReference type="InterPro" id="IPR004101">
    <property type="entry name" value="Mur_ligase_C"/>
</dbReference>
<dbReference type="PANTHER" id="PTHR23135">
    <property type="entry name" value="MUR LIGASE FAMILY MEMBER"/>
    <property type="match status" value="1"/>
</dbReference>
<comment type="caution">
    <text evidence="9">Lacks conserved residue(s) required for the propagation of feature annotation.</text>
</comment>
<evidence type="ECO:0000256" key="7">
    <source>
        <dbReference type="ARBA" id="ARBA00022984"/>
    </source>
</evidence>
<comment type="pathway">
    <text evidence="9 10">Cell wall biogenesis; peptidoglycan biosynthesis.</text>
</comment>
<reference evidence="13 14" key="1">
    <citation type="submission" date="2017-12" db="EMBL/GenBank/DDBJ databases">
        <title>Phylogenetic diversity of female urinary microbiome.</title>
        <authorList>
            <person name="Thomas-White K."/>
            <person name="Wolfe A.J."/>
        </authorList>
    </citation>
    <scope>NUCLEOTIDE SEQUENCE [LARGE SCALE GENOMIC DNA]</scope>
    <source>
        <strain evidence="13 14">UMB0112</strain>
    </source>
</reference>
<evidence type="ECO:0000259" key="12">
    <source>
        <dbReference type="Pfam" id="PF08245"/>
    </source>
</evidence>
<dbReference type="GO" id="GO:0071555">
    <property type="term" value="P:cell wall organization"/>
    <property type="evidence" value="ECO:0007669"/>
    <property type="project" value="UniProtKB-KW"/>
</dbReference>
<evidence type="ECO:0000256" key="4">
    <source>
        <dbReference type="ARBA" id="ARBA00022741"/>
    </source>
</evidence>
<feature type="short sequence motif" description="Meso-diaminopimelate recognition motif" evidence="9">
    <location>
        <begin position="348"/>
        <end position="351"/>
    </location>
</feature>
<feature type="modified residue" description="N6-carboxylysine" evidence="9">
    <location>
        <position position="176"/>
    </location>
</feature>
<dbReference type="GO" id="GO:0051301">
    <property type="term" value="P:cell division"/>
    <property type="evidence" value="ECO:0007669"/>
    <property type="project" value="UniProtKB-KW"/>
</dbReference>
<keyword evidence="9 10" id="KW-0131">Cell cycle</keyword>
<dbReference type="InterPro" id="IPR036565">
    <property type="entry name" value="Mur-like_cat_sf"/>
</dbReference>
<feature type="binding site" evidence="9">
    <location>
        <begin position="109"/>
        <end position="110"/>
    </location>
    <ligand>
        <name>UDP-N-acetyl-alpha-D-muramoyl-L-alanyl-D-glutamate</name>
        <dbReference type="ChEBI" id="CHEBI:83900"/>
    </ligand>
</feature>
<feature type="binding site" evidence="9">
    <location>
        <position position="399"/>
    </location>
    <ligand>
        <name>meso-2,6-diaminopimelate</name>
        <dbReference type="ChEBI" id="CHEBI:57791"/>
    </ligand>
</feature>
<evidence type="ECO:0000256" key="9">
    <source>
        <dbReference type="HAMAP-Rule" id="MF_00208"/>
    </source>
</evidence>
<keyword evidence="5 9" id="KW-0067">ATP-binding</keyword>
<dbReference type="InterPro" id="IPR013221">
    <property type="entry name" value="Mur_ligase_cen"/>
</dbReference>
<feature type="binding site" evidence="9">
    <location>
        <position position="142"/>
    </location>
    <ligand>
        <name>UDP-N-acetyl-alpha-D-muramoyl-L-alanyl-D-glutamate</name>
        <dbReference type="ChEBI" id="CHEBI:83900"/>
    </ligand>
</feature>
<comment type="cofactor">
    <cofactor evidence="9">
        <name>Mg(2+)</name>
        <dbReference type="ChEBI" id="CHEBI:18420"/>
    </cofactor>
</comment>
<gene>
    <name evidence="9" type="primary">murE</name>
    <name evidence="13" type="ORF">CYJ41_05105</name>
</gene>
<dbReference type="PANTHER" id="PTHR23135:SF4">
    <property type="entry name" value="UDP-N-ACETYLMURAMOYL-L-ALANYL-D-GLUTAMATE--2,6-DIAMINOPIMELATE LIGASE MURE HOMOLOG, CHLOROPLASTIC"/>
    <property type="match status" value="1"/>
</dbReference>
<keyword evidence="3 9" id="KW-0436">Ligase</keyword>
<evidence type="ECO:0000256" key="3">
    <source>
        <dbReference type="ARBA" id="ARBA00022598"/>
    </source>
</evidence>
<accession>A0A2I1NA11</accession>
<dbReference type="NCBIfam" id="NF001126">
    <property type="entry name" value="PRK00139.1-4"/>
    <property type="match status" value="1"/>
</dbReference>
<comment type="catalytic activity">
    <reaction evidence="9">
        <text>UDP-N-acetyl-alpha-D-muramoyl-L-alanyl-D-glutamate + meso-2,6-diaminopimelate + ATP = UDP-N-acetyl-alpha-D-muramoyl-L-alanyl-gamma-D-glutamyl-meso-2,6-diaminopimelate + ADP + phosphate + H(+)</text>
        <dbReference type="Rhea" id="RHEA:23676"/>
        <dbReference type="ChEBI" id="CHEBI:15378"/>
        <dbReference type="ChEBI" id="CHEBI:30616"/>
        <dbReference type="ChEBI" id="CHEBI:43474"/>
        <dbReference type="ChEBI" id="CHEBI:57791"/>
        <dbReference type="ChEBI" id="CHEBI:83900"/>
        <dbReference type="ChEBI" id="CHEBI:83905"/>
        <dbReference type="ChEBI" id="CHEBI:456216"/>
        <dbReference type="EC" id="6.3.2.13"/>
    </reaction>
</comment>
<dbReference type="InterPro" id="IPR005761">
    <property type="entry name" value="UDP-N-AcMur-Glu-dNH2Pim_ligase"/>
</dbReference>
<keyword evidence="4 9" id="KW-0547">Nucleotide-binding</keyword>
<evidence type="ECO:0000256" key="1">
    <source>
        <dbReference type="ARBA" id="ARBA00005898"/>
    </source>
</evidence>
<dbReference type="RefSeq" id="WP_101637249.1">
    <property type="nucleotide sequence ID" value="NZ_JAPXGV010000002.1"/>
</dbReference>
<comment type="subcellular location">
    <subcellularLocation>
        <location evidence="9 10">Cytoplasm</location>
    </subcellularLocation>
</comment>
<sequence>MKIDLKNNFITDNSNECIKNCYFLKCDFNAKFWEDAKAKGANLITLKEAKELLNIDENIKIVGITGTNGKTTTAAAIYSMLLDLGYSVFLSGTRGAFVNEKMVDEKGLTTSSPMKTLSYLLTATKQKCDFFVMEVSSHAIAQNRIEDLKFALKIFTNLSVDHLDYHKTMEEYARVKSSFFADETPKLINKDDSHIKFNYKNAYTYALKSPATFSILAYSIKDSIEAVIKTPKEEVKISSDLVGEFNLYNLLAAFSAVEILTKKSLDEISKALSNFAGVKGRVEVVNDNPKVIVDFAHTPDGIEKVLNALKNNELIVVFGAGGDRDHTKRPLMGAMVEHFAKICIVTSDNPRSENPNDIIDDILKGMENKERAIVEPDRKKAIKKALDLAKNGEMVVILGKGDEAYQEINGVKHPFSDEFVVKEILKNKE</sequence>
<name>A0A2I1NA11_9BACT</name>
<dbReference type="NCBIfam" id="TIGR01085">
    <property type="entry name" value="murE"/>
    <property type="match status" value="1"/>
</dbReference>
<dbReference type="GO" id="GO:0008765">
    <property type="term" value="F:UDP-N-acetylmuramoylalanyl-D-glutamate-2,6-diaminopimelate ligase activity"/>
    <property type="evidence" value="ECO:0007669"/>
    <property type="project" value="UniProtKB-UniRule"/>
</dbReference>
<keyword evidence="9" id="KW-0460">Magnesium</keyword>
<dbReference type="GO" id="GO:0005737">
    <property type="term" value="C:cytoplasm"/>
    <property type="evidence" value="ECO:0007669"/>
    <property type="project" value="UniProtKB-SubCell"/>
</dbReference>
<dbReference type="Proteomes" id="UP000234639">
    <property type="component" value="Unassembled WGS sequence"/>
</dbReference>
<evidence type="ECO:0000256" key="10">
    <source>
        <dbReference type="RuleBase" id="RU004135"/>
    </source>
</evidence>
<evidence type="ECO:0000313" key="14">
    <source>
        <dbReference type="Proteomes" id="UP000234639"/>
    </source>
</evidence>
<dbReference type="EMBL" id="PKHU01000004">
    <property type="protein sequence ID" value="PKZ29220.1"/>
    <property type="molecule type" value="Genomic_DNA"/>
</dbReference>